<dbReference type="EMBL" id="CP015136">
    <property type="protein sequence ID" value="AMY11909.1"/>
    <property type="molecule type" value="Genomic_DNA"/>
</dbReference>
<reference evidence="3" key="2">
    <citation type="submission" date="2016-04" db="EMBL/GenBank/DDBJ databases">
        <title>First Complete Genome Sequence of a Subdivision 6 Acidobacterium.</title>
        <authorList>
            <person name="Huang S."/>
            <person name="Vieira S."/>
            <person name="Bunk B."/>
            <person name="Riedel T."/>
            <person name="Sproeer C."/>
            <person name="Overmann J."/>
        </authorList>
    </citation>
    <scope>NUCLEOTIDE SEQUENCE [LARGE SCALE GENOMIC DNA]</scope>
    <source>
        <strain evidence="3">DSM 100886 HEG_-6_39</strain>
    </source>
</reference>
<accession>A0A143PVT9</accession>
<dbReference type="Proteomes" id="UP000076079">
    <property type="component" value="Chromosome"/>
</dbReference>
<sequence>MAGSSQGRTVAWLGVLVASCIVASGEVHGQEASGTLVDSSTDRLEVSQPSRERVRPDDTRFWQAADTHGGVMAAVSDSVRLLSLQHAFRVSLSSKTRGELGGPFLKDYGSSVRMPHTWGDGDGWVINYLGHPSQGATSGWVWLQNEAGAERQTLGRSRRYWTSRGRALAWSAVYSTQFEIGPYSEASIGNVGLRPETTGWTDYVMTPVGGLAMIVAEDAIDQHLVRWLERHTNNEPLRAIYRSFMTPNRAMANVAGGRWPWHRTTRDLGERWPRKSATLSQGKGDDSIRNSP</sequence>
<evidence type="ECO:0000313" key="2">
    <source>
        <dbReference type="EMBL" id="AMY11909.1"/>
    </source>
</evidence>
<gene>
    <name evidence="2" type="ORF">LuPra_05178</name>
</gene>
<feature type="compositionally biased region" description="Basic and acidic residues" evidence="1">
    <location>
        <begin position="283"/>
        <end position="292"/>
    </location>
</feature>
<reference evidence="2 3" key="1">
    <citation type="journal article" date="2016" name="Genome Announc.">
        <title>First Complete Genome Sequence of a Subdivision 6 Acidobacterium Strain.</title>
        <authorList>
            <person name="Huang S."/>
            <person name="Vieira S."/>
            <person name="Bunk B."/>
            <person name="Riedel T."/>
            <person name="Sproer C."/>
            <person name="Overmann J."/>
        </authorList>
    </citation>
    <scope>NUCLEOTIDE SEQUENCE [LARGE SCALE GENOMIC DNA]</scope>
    <source>
        <strain evidence="3">DSM 100886 HEG_-6_39</strain>
    </source>
</reference>
<dbReference type="KEGG" id="abac:LuPra_05178"/>
<feature type="region of interest" description="Disordered" evidence="1">
    <location>
        <begin position="270"/>
        <end position="292"/>
    </location>
</feature>
<feature type="region of interest" description="Disordered" evidence="1">
    <location>
        <begin position="31"/>
        <end position="52"/>
    </location>
</feature>
<dbReference type="AlphaFoldDB" id="A0A143PVT9"/>
<keyword evidence="3" id="KW-1185">Reference proteome</keyword>
<name>A0A143PVT9_LUTPR</name>
<evidence type="ECO:0000256" key="1">
    <source>
        <dbReference type="SAM" id="MobiDB-lite"/>
    </source>
</evidence>
<organism evidence="2 3">
    <name type="scientific">Luteitalea pratensis</name>
    <dbReference type="NCBI Taxonomy" id="1855912"/>
    <lineage>
        <taxon>Bacteria</taxon>
        <taxon>Pseudomonadati</taxon>
        <taxon>Acidobacteriota</taxon>
        <taxon>Vicinamibacteria</taxon>
        <taxon>Vicinamibacterales</taxon>
        <taxon>Vicinamibacteraceae</taxon>
        <taxon>Luteitalea</taxon>
    </lineage>
</organism>
<protein>
    <submittedName>
        <fullName evidence="2">Uncharacterized protein</fullName>
    </submittedName>
</protein>
<proteinExistence type="predicted"/>
<feature type="compositionally biased region" description="Basic and acidic residues" evidence="1">
    <location>
        <begin position="40"/>
        <end position="52"/>
    </location>
</feature>
<evidence type="ECO:0000313" key="3">
    <source>
        <dbReference type="Proteomes" id="UP000076079"/>
    </source>
</evidence>